<keyword evidence="1" id="KW-0812">Transmembrane</keyword>
<keyword evidence="3" id="KW-1185">Reference proteome</keyword>
<feature type="transmembrane region" description="Helical" evidence="1">
    <location>
        <begin position="87"/>
        <end position="107"/>
    </location>
</feature>
<reference evidence="2 3" key="1">
    <citation type="journal article" date="2016" name="J. Microbiol.">
        <title>Dankookia rubra gen. nov., sp. nov., an alphaproteobacterium isolated from sediment of a shallow stream.</title>
        <authorList>
            <person name="Kim W.H."/>
            <person name="Kim D.H."/>
            <person name="Kang K."/>
            <person name="Ahn T.Y."/>
        </authorList>
    </citation>
    <scope>NUCLEOTIDE SEQUENCE [LARGE SCALE GENOMIC DNA]</scope>
    <source>
        <strain evidence="2 3">JCM30602</strain>
    </source>
</reference>
<keyword evidence="1" id="KW-1133">Transmembrane helix</keyword>
<dbReference type="Proteomes" id="UP000295096">
    <property type="component" value="Unassembled WGS sequence"/>
</dbReference>
<evidence type="ECO:0000313" key="2">
    <source>
        <dbReference type="EMBL" id="TDH58399.1"/>
    </source>
</evidence>
<dbReference type="AlphaFoldDB" id="A0A4R5Q7C5"/>
<comment type="caution">
    <text evidence="2">The sequence shown here is derived from an EMBL/GenBank/DDBJ whole genome shotgun (WGS) entry which is preliminary data.</text>
</comment>
<protein>
    <submittedName>
        <fullName evidence="2">Uncharacterized protein</fullName>
    </submittedName>
</protein>
<gene>
    <name evidence="2" type="ORF">E2C06_32755</name>
</gene>
<proteinExistence type="predicted"/>
<name>A0A4R5Q7C5_9PROT</name>
<evidence type="ECO:0000256" key="1">
    <source>
        <dbReference type="SAM" id="Phobius"/>
    </source>
</evidence>
<evidence type="ECO:0000313" key="3">
    <source>
        <dbReference type="Proteomes" id="UP000295096"/>
    </source>
</evidence>
<dbReference type="EMBL" id="SMSJ01000124">
    <property type="protein sequence ID" value="TDH58399.1"/>
    <property type="molecule type" value="Genomic_DNA"/>
</dbReference>
<dbReference type="RefSeq" id="WP_165982815.1">
    <property type="nucleotide sequence ID" value="NZ_SMSJ01000124.1"/>
</dbReference>
<keyword evidence="1" id="KW-0472">Membrane</keyword>
<sequence>MRLELEDGAWSREELDATLSPGMRRLYQESLQKTDDLATREKLRAQLAKPARRDDEFDAEFLEAARRTGAPLQHYETEGAVPSVGDFLVPLAQVVVPALGVVLVGWLQGRAGRKVRVKFGDTDAEARTPEDLKRILVLVEEHKAKVLSEAKDEKP</sequence>
<accession>A0A4R5Q7C5</accession>
<organism evidence="2 3">
    <name type="scientific">Dankookia rubra</name>
    <dbReference type="NCBI Taxonomy" id="1442381"/>
    <lineage>
        <taxon>Bacteria</taxon>
        <taxon>Pseudomonadati</taxon>
        <taxon>Pseudomonadota</taxon>
        <taxon>Alphaproteobacteria</taxon>
        <taxon>Acetobacterales</taxon>
        <taxon>Roseomonadaceae</taxon>
        <taxon>Dankookia</taxon>
    </lineage>
</organism>